<keyword evidence="4" id="KW-1185">Reference proteome</keyword>
<dbReference type="InterPro" id="IPR050168">
    <property type="entry name" value="AAA_ATPase_domain"/>
</dbReference>
<feature type="domain" description="AAA+ ATPase" evidence="2">
    <location>
        <begin position="278"/>
        <end position="402"/>
    </location>
</feature>
<sequence>MHGSVVQLRAGPPEPRHQATSEAADVGASPAAASSSPPGRPPGVSSSSGTTDLYEGLSDIDDIYQQGGAPPCEVQDAGLGVYEVDLGLDGDGQLLPDGEFGHVNGVGGHGLDLSREARLPDRVPVQVRFALGAARAELGDPRAPPYARVDARSLKEEMRVAVAWPASEAGGLGEEQGEMTRRDQLRSLWAAVPGLQAVPDEAFEEVVQVVSKSRQAMPLDELRLFQEPAACLQQHLLAQLGCLPRGLGSASTAAPGPGVRPRSGAGDPFEASVPGCAVPGAVAITGASGSGKSELCHRVFAELAGMGVLPIIVSCTVLSQPSRKFKVVQEWLQEILRFACWYSPSAILLDDFGALCPDVEEGAPNLSVTEERSPILAEMLLDLLPEVRASGASIALAATLPDDAAVHRSLWRMPALEHKVPLRPPQLKERPEILQALCRQKAEACWEVDQEILQEGALDEWGGHVDGFGVADLARLVERACVEATAESSANLLCGGGEWSGAGQRLALRHLERARQEFVPATMTDQAFLASDTKWCDVGGLEGPKSELLDMLTMPTKYAVLVDRAPVRIKKGLMLVGPPGCGKTFLVHAAASETKGLLRFLTVKGPELLSKYIGASEAGVRQVFERAAAAAPSVLFFDEIEALAPKRGADSTGVTDRVVNQMLTYLDGVEDRGRVFVVAASGRPDLVDAALMRPGRFDRICYCGFPSAEDKLQICEILAAKSGLTTEGRVV</sequence>
<protein>
    <recommendedName>
        <fullName evidence="2">AAA+ ATPase domain-containing protein</fullName>
    </recommendedName>
</protein>
<feature type="region of interest" description="Disordered" evidence="1">
    <location>
        <begin position="1"/>
        <end position="54"/>
    </location>
</feature>
<dbReference type="PANTHER" id="PTHR23077:SF12">
    <property type="entry name" value="PEROXISOMAL ATPASE PEX1"/>
    <property type="match status" value="1"/>
</dbReference>
<accession>A0ABN9PH64</accession>
<dbReference type="PANTHER" id="PTHR23077">
    <property type="entry name" value="AAA-FAMILY ATPASE"/>
    <property type="match status" value="1"/>
</dbReference>
<dbReference type="Gene3D" id="1.10.8.60">
    <property type="match status" value="2"/>
</dbReference>
<dbReference type="Proteomes" id="UP001189429">
    <property type="component" value="Unassembled WGS sequence"/>
</dbReference>
<dbReference type="SUPFAM" id="SSF52540">
    <property type="entry name" value="P-loop containing nucleoside triphosphate hydrolases"/>
    <property type="match status" value="2"/>
</dbReference>
<dbReference type="EMBL" id="CAUYUJ010000447">
    <property type="protein sequence ID" value="CAK0790568.1"/>
    <property type="molecule type" value="Genomic_DNA"/>
</dbReference>
<dbReference type="InterPro" id="IPR003959">
    <property type="entry name" value="ATPase_AAA_core"/>
</dbReference>
<evidence type="ECO:0000259" key="2">
    <source>
        <dbReference type="SMART" id="SM00382"/>
    </source>
</evidence>
<dbReference type="Gene3D" id="3.40.50.300">
    <property type="entry name" value="P-loop containing nucleotide triphosphate hydrolases"/>
    <property type="match status" value="2"/>
</dbReference>
<name>A0ABN9PH64_9DINO</name>
<reference evidence="3" key="1">
    <citation type="submission" date="2023-10" db="EMBL/GenBank/DDBJ databases">
        <authorList>
            <person name="Chen Y."/>
            <person name="Shah S."/>
            <person name="Dougan E. K."/>
            <person name="Thang M."/>
            <person name="Chan C."/>
        </authorList>
    </citation>
    <scope>NUCLEOTIDE SEQUENCE [LARGE SCALE GENOMIC DNA]</scope>
</reference>
<proteinExistence type="predicted"/>
<evidence type="ECO:0000313" key="4">
    <source>
        <dbReference type="Proteomes" id="UP001189429"/>
    </source>
</evidence>
<feature type="compositionally biased region" description="Low complexity" evidence="1">
    <location>
        <begin position="27"/>
        <end position="49"/>
    </location>
</feature>
<dbReference type="InterPro" id="IPR027417">
    <property type="entry name" value="P-loop_NTPase"/>
</dbReference>
<dbReference type="InterPro" id="IPR003593">
    <property type="entry name" value="AAA+_ATPase"/>
</dbReference>
<dbReference type="Pfam" id="PF00004">
    <property type="entry name" value="AAA"/>
    <property type="match status" value="1"/>
</dbReference>
<evidence type="ECO:0000256" key="1">
    <source>
        <dbReference type="SAM" id="MobiDB-lite"/>
    </source>
</evidence>
<organism evidence="3 4">
    <name type="scientific">Prorocentrum cordatum</name>
    <dbReference type="NCBI Taxonomy" id="2364126"/>
    <lineage>
        <taxon>Eukaryota</taxon>
        <taxon>Sar</taxon>
        <taxon>Alveolata</taxon>
        <taxon>Dinophyceae</taxon>
        <taxon>Prorocentrales</taxon>
        <taxon>Prorocentraceae</taxon>
        <taxon>Prorocentrum</taxon>
    </lineage>
</organism>
<feature type="domain" description="AAA+ ATPase" evidence="2">
    <location>
        <begin position="569"/>
        <end position="707"/>
    </location>
</feature>
<dbReference type="SMART" id="SM00382">
    <property type="entry name" value="AAA"/>
    <property type="match status" value="2"/>
</dbReference>
<gene>
    <name evidence="3" type="ORF">PCOR1329_LOCUS1823</name>
</gene>
<comment type="caution">
    <text evidence="3">The sequence shown here is derived from an EMBL/GenBank/DDBJ whole genome shotgun (WGS) entry which is preliminary data.</text>
</comment>
<evidence type="ECO:0000313" key="3">
    <source>
        <dbReference type="EMBL" id="CAK0790568.1"/>
    </source>
</evidence>